<dbReference type="Proteomes" id="UP000294562">
    <property type="component" value="Unassembled WGS sequence"/>
</dbReference>
<comment type="caution">
    <text evidence="1">The sequence shown here is derived from an EMBL/GenBank/DDBJ whole genome shotgun (WGS) entry which is preliminary data.</text>
</comment>
<proteinExistence type="predicted"/>
<evidence type="ECO:0000313" key="1">
    <source>
        <dbReference type="EMBL" id="TDL81754.1"/>
    </source>
</evidence>
<evidence type="ECO:0000313" key="2">
    <source>
        <dbReference type="Proteomes" id="UP000294562"/>
    </source>
</evidence>
<keyword evidence="2" id="KW-1185">Reference proteome</keyword>
<reference evidence="1 2" key="1">
    <citation type="submission" date="2019-03" db="EMBL/GenBank/DDBJ databases">
        <title>Rhodobacteraceae bacterium SM1902, a new member of the family Rhodobacteraceae isolated from Yantai.</title>
        <authorList>
            <person name="Sun Y."/>
        </authorList>
    </citation>
    <scope>NUCLEOTIDE SEQUENCE [LARGE SCALE GENOMIC DNA]</scope>
    <source>
        <strain evidence="1 2">SM1902</strain>
    </source>
</reference>
<dbReference type="AlphaFoldDB" id="A0A4R6AFH1"/>
<name>A0A4R6AFH1_9RHOB</name>
<gene>
    <name evidence="1" type="ORF">E2L05_19620</name>
</gene>
<dbReference type="EMBL" id="SMZO01000091">
    <property type="protein sequence ID" value="TDL81754.1"/>
    <property type="molecule type" value="Genomic_DNA"/>
</dbReference>
<dbReference type="RefSeq" id="WP_133344641.1">
    <property type="nucleotide sequence ID" value="NZ_SMZO01000091.1"/>
</dbReference>
<organism evidence="1 2">
    <name type="scientific">Meridianimarinicoccus aquatilis</name>
    <dbReference type="NCBI Taxonomy" id="2552766"/>
    <lineage>
        <taxon>Bacteria</taxon>
        <taxon>Pseudomonadati</taxon>
        <taxon>Pseudomonadota</taxon>
        <taxon>Alphaproteobacteria</taxon>
        <taxon>Rhodobacterales</taxon>
        <taxon>Paracoccaceae</taxon>
        <taxon>Meridianimarinicoccus</taxon>
    </lineage>
</organism>
<protein>
    <submittedName>
        <fullName evidence="1">Uncharacterized protein</fullName>
    </submittedName>
</protein>
<accession>A0A4R6AFH1</accession>
<sequence length="90" mass="9803">MPAPKPKARIVRAASNGRTFSTSTKNTGMSQRETLEAIMLNLADHLGIDEILKRTSARGSDFYCPNTGGAAIYQSATNTILEMSQMVLKR</sequence>